<reference evidence="1" key="1">
    <citation type="journal article" date="2021" name="Proc. Natl. Acad. Sci. U.S.A.">
        <title>A Catalog of Tens of Thousands of Viruses from Human Metagenomes Reveals Hidden Associations with Chronic Diseases.</title>
        <authorList>
            <person name="Tisza M.J."/>
            <person name="Buck C.B."/>
        </authorList>
    </citation>
    <scope>NUCLEOTIDE SEQUENCE</scope>
    <source>
        <strain evidence="1">CtnjE5</strain>
    </source>
</reference>
<name>A0A8S5NGS1_9CAUD</name>
<evidence type="ECO:0000313" key="1">
    <source>
        <dbReference type="EMBL" id="DAD93408.1"/>
    </source>
</evidence>
<accession>A0A8S5NGS1</accession>
<proteinExistence type="predicted"/>
<dbReference type="EMBL" id="BK015159">
    <property type="protein sequence ID" value="DAD93408.1"/>
    <property type="molecule type" value="Genomic_DNA"/>
</dbReference>
<organism evidence="1">
    <name type="scientific">Siphoviridae sp. ctnjE5</name>
    <dbReference type="NCBI Taxonomy" id="2826456"/>
    <lineage>
        <taxon>Viruses</taxon>
        <taxon>Duplodnaviria</taxon>
        <taxon>Heunggongvirae</taxon>
        <taxon>Uroviricota</taxon>
        <taxon>Caudoviricetes</taxon>
    </lineage>
</organism>
<sequence>MCFCYFLKLDLIIAHVSWACQYFFCEKVKKSFLFVGFVLYFTYRKIKRIPS</sequence>
<protein>
    <submittedName>
        <fullName evidence="1">Uncharacterized protein</fullName>
    </submittedName>
</protein>